<proteinExistence type="predicted"/>
<gene>
    <name evidence="2" type="ORF">AB8O55_07115</name>
</gene>
<comment type="caution">
    <text evidence="2">The sequence shown here is derived from an EMBL/GenBank/DDBJ whole genome shotgun (WGS) entry which is preliminary data.</text>
</comment>
<evidence type="ECO:0000256" key="1">
    <source>
        <dbReference type="SAM" id="MobiDB-lite"/>
    </source>
</evidence>
<reference evidence="2 3" key="1">
    <citation type="submission" date="2024-08" db="EMBL/GenBank/DDBJ databases">
        <title>Genome mining of Saccharopolyspora cebuensis PGLac3 from Nigerian medicinal plant.</title>
        <authorList>
            <person name="Ezeobiora C.E."/>
            <person name="Igbokwe N.H."/>
            <person name="Amin D.H."/>
            <person name="Mendie U.E."/>
        </authorList>
    </citation>
    <scope>NUCLEOTIDE SEQUENCE [LARGE SCALE GENOMIC DNA]</scope>
    <source>
        <strain evidence="2 3">PGLac3</strain>
    </source>
</reference>
<dbReference type="EMBL" id="JBGEHV010000009">
    <property type="protein sequence ID" value="MEY8039163.1"/>
    <property type="molecule type" value="Genomic_DNA"/>
</dbReference>
<sequence length="245" mass="26599">MSAPRPTPDFHDVEYPADPYPGERPPTSFLHHDEAGYVLVPDATPSGWRLNGTTGRDLDDELAALGAASVQERLPVLAYGSNVNPSKITWMREELGLSGPVIVIQAECQNVAAVWSAGVRQRDGQRPAVIAAWPEIRERHAVLLVTPEQRQVLDRVEGRGERYRLAHVHTPVELDGGRALASVLAYTARPEVVGKNVPIHLNRSPLLVDGKFVRCADVEQAQAILLDGVPADSDGLTATEVHGEP</sequence>
<dbReference type="Proteomes" id="UP001564626">
    <property type="component" value="Unassembled WGS sequence"/>
</dbReference>
<feature type="region of interest" description="Disordered" evidence="1">
    <location>
        <begin position="1"/>
        <end position="25"/>
    </location>
</feature>
<organism evidence="2 3">
    <name type="scientific">Saccharopolyspora cebuensis</name>
    <dbReference type="NCBI Taxonomy" id="418759"/>
    <lineage>
        <taxon>Bacteria</taxon>
        <taxon>Bacillati</taxon>
        <taxon>Actinomycetota</taxon>
        <taxon>Actinomycetes</taxon>
        <taxon>Pseudonocardiales</taxon>
        <taxon>Pseudonocardiaceae</taxon>
        <taxon>Saccharopolyspora</taxon>
    </lineage>
</organism>
<name>A0ABV4CDQ3_9PSEU</name>
<accession>A0ABV4CDQ3</accession>
<keyword evidence="3" id="KW-1185">Reference proteome</keyword>
<evidence type="ECO:0000313" key="2">
    <source>
        <dbReference type="EMBL" id="MEY8039163.1"/>
    </source>
</evidence>
<protein>
    <submittedName>
        <fullName evidence="2">Gamma-glutamylcyclotransferase</fullName>
    </submittedName>
</protein>
<evidence type="ECO:0000313" key="3">
    <source>
        <dbReference type="Proteomes" id="UP001564626"/>
    </source>
</evidence>
<dbReference type="RefSeq" id="WP_369774667.1">
    <property type="nucleotide sequence ID" value="NZ_JBGEHV010000009.1"/>
</dbReference>